<keyword evidence="1" id="KW-1133">Transmembrane helix</keyword>
<organism evidence="2 3">
    <name type="scientific">Methylacidiphilum kamchatkense Kam1</name>
    <dbReference type="NCBI Taxonomy" id="1202785"/>
    <lineage>
        <taxon>Bacteria</taxon>
        <taxon>Pseudomonadati</taxon>
        <taxon>Verrucomicrobiota</taxon>
        <taxon>Methylacidiphilae</taxon>
        <taxon>Methylacidiphilales</taxon>
        <taxon>Methylacidiphilaceae</taxon>
        <taxon>Methylacidiphilum (ex Ratnadevi et al. 2023)</taxon>
    </lineage>
</organism>
<keyword evidence="1" id="KW-0812">Transmembrane</keyword>
<dbReference type="EMBL" id="CP037899">
    <property type="protein sequence ID" value="QDQ43113.1"/>
    <property type="molecule type" value="Genomic_DNA"/>
</dbReference>
<dbReference type="KEGG" id="mkc:kam1_1902"/>
<evidence type="ECO:0000313" key="3">
    <source>
        <dbReference type="Proteomes" id="UP000315925"/>
    </source>
</evidence>
<evidence type="ECO:0000256" key="1">
    <source>
        <dbReference type="SAM" id="Phobius"/>
    </source>
</evidence>
<proteinExistence type="predicted"/>
<dbReference type="AlphaFoldDB" id="A0A516TPE3"/>
<keyword evidence="1" id="KW-0472">Membrane</keyword>
<feature type="transmembrane region" description="Helical" evidence="1">
    <location>
        <begin position="12"/>
        <end position="29"/>
    </location>
</feature>
<protein>
    <submittedName>
        <fullName evidence="2">Uncharacterized protein</fullName>
    </submittedName>
</protein>
<dbReference type="Proteomes" id="UP000315925">
    <property type="component" value="Chromosome"/>
</dbReference>
<reference evidence="3" key="1">
    <citation type="submission" date="2019-03" db="EMBL/GenBank/DDBJ databases">
        <title>Complete genome of Methylacidiphilum kamchatkense Kam1.</title>
        <authorList>
            <person name="Kruse T."/>
            <person name="Murarilal Ratnadevi C."/>
            <person name="Erikstad H.-A."/>
            <person name="Birkeland N.-K."/>
        </authorList>
    </citation>
    <scope>NUCLEOTIDE SEQUENCE [LARGE SCALE GENOMIC DNA]</scope>
    <source>
        <strain evidence="3">kam1</strain>
    </source>
</reference>
<gene>
    <name evidence="2" type="ORF">kam1_1902</name>
</gene>
<sequence length="74" mass="9062">MMRITLSEAFFFYATLSLAFLFILWLFFYSKRRRLEKRRIFICRFCQEKVELEPGQITLRCPRCNAIQNVEMKV</sequence>
<name>A0A516TPE3_9BACT</name>
<evidence type="ECO:0000313" key="2">
    <source>
        <dbReference type="EMBL" id="QDQ43113.1"/>
    </source>
</evidence>
<accession>A0A516TPE3</accession>